<keyword evidence="1" id="KW-0378">Hydrolase</keyword>
<dbReference type="GO" id="GO:0004386">
    <property type="term" value="F:helicase activity"/>
    <property type="evidence" value="ECO:0007669"/>
    <property type="project" value="UniProtKB-KW"/>
</dbReference>
<keyword evidence="1" id="KW-0547">Nucleotide-binding</keyword>
<dbReference type="AlphaFoldDB" id="A0A2U1NJE3"/>
<gene>
    <name evidence="1" type="ORF">CTI12_AA146320</name>
</gene>
<evidence type="ECO:0000313" key="1">
    <source>
        <dbReference type="EMBL" id="PWA73580.1"/>
    </source>
</evidence>
<comment type="caution">
    <text evidence="1">The sequence shown here is derived from an EMBL/GenBank/DDBJ whole genome shotgun (WGS) entry which is preliminary data.</text>
</comment>
<proteinExistence type="predicted"/>
<dbReference type="SUPFAM" id="SSF52540">
    <property type="entry name" value="P-loop containing nucleoside triphosphate hydrolases"/>
    <property type="match status" value="1"/>
</dbReference>
<sequence length="150" mass="16431">MSLVLNLIVEDLFQGHPICKRKLKELLGHTPSQVVAGDVLGILCTLFFSLLTAINFSPLYCEPLLEIEDYIYRSGRTERAGNYGVAITLYEPQKANISRLEREVGVKFEHASAPQPLDIAIAGLDAAEAIQVVSDSPEVSVAGRSVKDIY</sequence>
<name>A0A2U1NJE3_ARTAN</name>
<keyword evidence="1" id="KW-0347">Helicase</keyword>
<protein>
    <submittedName>
        <fullName evidence="1">DEAD box RNA helicase (PRH75)</fullName>
    </submittedName>
</protein>
<keyword evidence="1" id="KW-0067">ATP-binding</keyword>
<dbReference type="STRING" id="35608.A0A2U1NJE3"/>
<dbReference type="InterPro" id="IPR027417">
    <property type="entry name" value="P-loop_NTPase"/>
</dbReference>
<evidence type="ECO:0000313" key="2">
    <source>
        <dbReference type="Proteomes" id="UP000245207"/>
    </source>
</evidence>
<reference evidence="1 2" key="1">
    <citation type="journal article" date="2018" name="Mol. Plant">
        <title>The genome of Artemisia annua provides insight into the evolution of Asteraceae family and artemisinin biosynthesis.</title>
        <authorList>
            <person name="Shen Q."/>
            <person name="Zhang L."/>
            <person name="Liao Z."/>
            <person name="Wang S."/>
            <person name="Yan T."/>
            <person name="Shi P."/>
            <person name="Liu M."/>
            <person name="Fu X."/>
            <person name="Pan Q."/>
            <person name="Wang Y."/>
            <person name="Lv Z."/>
            <person name="Lu X."/>
            <person name="Zhang F."/>
            <person name="Jiang W."/>
            <person name="Ma Y."/>
            <person name="Chen M."/>
            <person name="Hao X."/>
            <person name="Li L."/>
            <person name="Tang Y."/>
            <person name="Lv G."/>
            <person name="Zhou Y."/>
            <person name="Sun X."/>
            <person name="Brodelius P.E."/>
            <person name="Rose J.K.C."/>
            <person name="Tang K."/>
        </authorList>
    </citation>
    <scope>NUCLEOTIDE SEQUENCE [LARGE SCALE GENOMIC DNA]</scope>
    <source>
        <strain evidence="2">cv. Huhao1</strain>
        <tissue evidence="1">Leaf</tissue>
    </source>
</reference>
<dbReference type="Proteomes" id="UP000245207">
    <property type="component" value="Unassembled WGS sequence"/>
</dbReference>
<organism evidence="1 2">
    <name type="scientific">Artemisia annua</name>
    <name type="common">Sweet wormwood</name>
    <dbReference type="NCBI Taxonomy" id="35608"/>
    <lineage>
        <taxon>Eukaryota</taxon>
        <taxon>Viridiplantae</taxon>
        <taxon>Streptophyta</taxon>
        <taxon>Embryophyta</taxon>
        <taxon>Tracheophyta</taxon>
        <taxon>Spermatophyta</taxon>
        <taxon>Magnoliopsida</taxon>
        <taxon>eudicotyledons</taxon>
        <taxon>Gunneridae</taxon>
        <taxon>Pentapetalae</taxon>
        <taxon>asterids</taxon>
        <taxon>campanulids</taxon>
        <taxon>Asterales</taxon>
        <taxon>Asteraceae</taxon>
        <taxon>Asteroideae</taxon>
        <taxon>Anthemideae</taxon>
        <taxon>Artemisiinae</taxon>
        <taxon>Artemisia</taxon>
    </lineage>
</organism>
<dbReference type="Gene3D" id="3.40.50.300">
    <property type="entry name" value="P-loop containing nucleotide triphosphate hydrolases"/>
    <property type="match status" value="1"/>
</dbReference>
<dbReference type="OrthoDB" id="4255at2759"/>
<dbReference type="EMBL" id="PKPP01002720">
    <property type="protein sequence ID" value="PWA73580.1"/>
    <property type="molecule type" value="Genomic_DNA"/>
</dbReference>
<keyword evidence="2" id="KW-1185">Reference proteome</keyword>
<accession>A0A2U1NJE3</accession>